<evidence type="ECO:0000313" key="3">
    <source>
        <dbReference type="Proteomes" id="UP000092687"/>
    </source>
</evidence>
<dbReference type="EMBL" id="CP016537">
    <property type="protein sequence ID" value="ANU14165.1"/>
    <property type="molecule type" value="Genomic_DNA"/>
</dbReference>
<dbReference type="KEGG" id="phc:BBI08_09950"/>
<organism evidence="2 3">
    <name type="scientific">Planococcus halocryophilus</name>
    <dbReference type="NCBI Taxonomy" id="1215089"/>
    <lineage>
        <taxon>Bacteria</taxon>
        <taxon>Bacillati</taxon>
        <taxon>Bacillota</taxon>
        <taxon>Bacilli</taxon>
        <taxon>Bacillales</taxon>
        <taxon>Caryophanaceae</taxon>
        <taxon>Planococcus</taxon>
    </lineage>
</organism>
<evidence type="ECO:0000256" key="1">
    <source>
        <dbReference type="SAM" id="Phobius"/>
    </source>
</evidence>
<gene>
    <name evidence="2" type="ORF">BBI08_09950</name>
</gene>
<feature type="transmembrane region" description="Helical" evidence="1">
    <location>
        <begin position="37"/>
        <end position="55"/>
    </location>
</feature>
<sequence length="215" mass="24956">MKRQLMFGAIVGVLLVIVLQSIDFINIQALQQYQLPRFIFLAVFIILVWAIVGAFKKIFAPLIILVVGISLVNLAFHVFEVELNYYVFQDERNEMIDQLLSGEIQKKDPTNAGFAFYYTPPEYTLANRDSFIDARMYSEEKHFIFFQTATPRFLDFIGLTEGFVYSSTGTYPTMSELDTSYTYRKINDHWYFVSSDSKRFKNSCYILCKPPKTAN</sequence>
<keyword evidence="1" id="KW-0812">Transmembrane</keyword>
<reference evidence="2" key="1">
    <citation type="submission" date="2016-10" db="EMBL/GenBank/DDBJ databases">
        <authorList>
            <person name="de Groot N.N."/>
        </authorList>
    </citation>
    <scope>NUCLEOTIDE SEQUENCE</scope>
    <source>
        <strain evidence="2">DSM 24743</strain>
    </source>
</reference>
<evidence type="ECO:0000313" key="2">
    <source>
        <dbReference type="EMBL" id="ANU14165.1"/>
    </source>
</evidence>
<keyword evidence="1" id="KW-0472">Membrane</keyword>
<name>A0A1C7DRR7_9BACL</name>
<protein>
    <submittedName>
        <fullName evidence="2">Uncharacterized protein</fullName>
    </submittedName>
</protein>
<accession>A0A1C7DRR7</accession>
<dbReference type="RefSeq" id="WP_008496758.1">
    <property type="nucleotide sequence ID" value="NZ_CP016537.2"/>
</dbReference>
<keyword evidence="1" id="KW-1133">Transmembrane helix</keyword>
<dbReference type="AlphaFoldDB" id="A0A1C7DRR7"/>
<dbReference type="Proteomes" id="UP000092687">
    <property type="component" value="Chromosome"/>
</dbReference>
<feature type="transmembrane region" description="Helical" evidence="1">
    <location>
        <begin position="62"/>
        <end position="79"/>
    </location>
</feature>
<proteinExistence type="predicted"/>
<dbReference type="OrthoDB" id="2425792at2"/>
<keyword evidence="3" id="KW-1185">Reference proteome</keyword>